<dbReference type="EMBL" id="ML978067">
    <property type="protein sequence ID" value="KAF2020321.1"/>
    <property type="molecule type" value="Genomic_DNA"/>
</dbReference>
<dbReference type="GeneID" id="54280420"/>
<keyword evidence="3" id="KW-1185">Reference proteome</keyword>
<feature type="coiled-coil region" evidence="1">
    <location>
        <begin position="22"/>
        <end position="49"/>
    </location>
</feature>
<dbReference type="AlphaFoldDB" id="A0A6A5Y6D9"/>
<proteinExistence type="predicted"/>
<dbReference type="Proteomes" id="UP000799778">
    <property type="component" value="Unassembled WGS sequence"/>
</dbReference>
<evidence type="ECO:0000256" key="1">
    <source>
        <dbReference type="SAM" id="Coils"/>
    </source>
</evidence>
<feature type="non-terminal residue" evidence="2">
    <location>
        <position position="1"/>
    </location>
</feature>
<gene>
    <name evidence="2" type="ORF">BU24DRAFT_330287</name>
</gene>
<dbReference type="OrthoDB" id="5425374at2759"/>
<keyword evidence="1" id="KW-0175">Coiled coil</keyword>
<name>A0A6A5Y6D9_9PLEO</name>
<sequence length="59" mass="6541">VIAGSKNSYNDEEALPGIQRYVLEHIQDLDRLLADVERAEATVSGKKCEWGVQRLTVVG</sequence>
<feature type="non-terminal residue" evidence="2">
    <location>
        <position position="59"/>
    </location>
</feature>
<evidence type="ECO:0000313" key="2">
    <source>
        <dbReference type="EMBL" id="KAF2020321.1"/>
    </source>
</evidence>
<reference evidence="2" key="1">
    <citation type="journal article" date="2020" name="Stud. Mycol.">
        <title>101 Dothideomycetes genomes: a test case for predicting lifestyles and emergence of pathogens.</title>
        <authorList>
            <person name="Haridas S."/>
            <person name="Albert R."/>
            <person name="Binder M."/>
            <person name="Bloem J."/>
            <person name="Labutti K."/>
            <person name="Salamov A."/>
            <person name="Andreopoulos B."/>
            <person name="Baker S."/>
            <person name="Barry K."/>
            <person name="Bills G."/>
            <person name="Bluhm B."/>
            <person name="Cannon C."/>
            <person name="Castanera R."/>
            <person name="Culley D."/>
            <person name="Daum C."/>
            <person name="Ezra D."/>
            <person name="Gonzalez J."/>
            <person name="Henrissat B."/>
            <person name="Kuo A."/>
            <person name="Liang C."/>
            <person name="Lipzen A."/>
            <person name="Lutzoni F."/>
            <person name="Magnuson J."/>
            <person name="Mondo S."/>
            <person name="Nolan M."/>
            <person name="Ohm R."/>
            <person name="Pangilinan J."/>
            <person name="Park H.-J."/>
            <person name="Ramirez L."/>
            <person name="Alfaro M."/>
            <person name="Sun H."/>
            <person name="Tritt A."/>
            <person name="Yoshinaga Y."/>
            <person name="Zwiers L.-H."/>
            <person name="Turgeon B."/>
            <person name="Goodwin S."/>
            <person name="Spatafora J."/>
            <person name="Crous P."/>
            <person name="Grigoriev I."/>
        </authorList>
    </citation>
    <scope>NUCLEOTIDE SEQUENCE</scope>
    <source>
        <strain evidence="2">CBS 175.79</strain>
    </source>
</reference>
<dbReference type="RefSeq" id="XP_033388660.1">
    <property type="nucleotide sequence ID" value="XM_033523023.1"/>
</dbReference>
<accession>A0A6A5Y6D9</accession>
<evidence type="ECO:0000313" key="3">
    <source>
        <dbReference type="Proteomes" id="UP000799778"/>
    </source>
</evidence>
<protein>
    <submittedName>
        <fullName evidence="2">Uncharacterized protein</fullName>
    </submittedName>
</protein>
<organism evidence="2 3">
    <name type="scientific">Aaosphaeria arxii CBS 175.79</name>
    <dbReference type="NCBI Taxonomy" id="1450172"/>
    <lineage>
        <taxon>Eukaryota</taxon>
        <taxon>Fungi</taxon>
        <taxon>Dikarya</taxon>
        <taxon>Ascomycota</taxon>
        <taxon>Pezizomycotina</taxon>
        <taxon>Dothideomycetes</taxon>
        <taxon>Pleosporomycetidae</taxon>
        <taxon>Pleosporales</taxon>
        <taxon>Pleosporales incertae sedis</taxon>
        <taxon>Aaosphaeria</taxon>
    </lineage>
</organism>